<feature type="region of interest" description="Disordered" evidence="12">
    <location>
        <begin position="1"/>
        <end position="28"/>
    </location>
</feature>
<comment type="subcellular location">
    <subcellularLocation>
        <location evidence="1">Mitochondrion inner membrane</location>
        <topology evidence="1">Single-pass membrane protein</topology>
    </subcellularLocation>
</comment>
<dbReference type="OrthoDB" id="5598305at2759"/>
<evidence type="ECO:0000256" key="4">
    <source>
        <dbReference type="ARBA" id="ARBA00022448"/>
    </source>
</evidence>
<evidence type="ECO:0000256" key="11">
    <source>
        <dbReference type="ARBA" id="ARBA00023136"/>
    </source>
</evidence>
<evidence type="ECO:0000256" key="10">
    <source>
        <dbReference type="ARBA" id="ARBA00023128"/>
    </source>
</evidence>
<dbReference type="InterPro" id="IPR021056">
    <property type="entry name" value="Mt_import_IM_translocase_Tim54"/>
</dbReference>
<feature type="region of interest" description="Disordered" evidence="12">
    <location>
        <begin position="456"/>
        <end position="480"/>
    </location>
</feature>
<feature type="compositionally biased region" description="Basic and acidic residues" evidence="12">
    <location>
        <begin position="1"/>
        <end position="11"/>
    </location>
</feature>
<keyword evidence="11" id="KW-0472">Membrane</keyword>
<evidence type="ECO:0000256" key="7">
    <source>
        <dbReference type="ARBA" id="ARBA00022927"/>
    </source>
</evidence>
<evidence type="ECO:0000256" key="6">
    <source>
        <dbReference type="ARBA" id="ARBA00022792"/>
    </source>
</evidence>
<evidence type="ECO:0000256" key="9">
    <source>
        <dbReference type="ARBA" id="ARBA00023010"/>
    </source>
</evidence>
<proteinExistence type="inferred from homology"/>
<organism evidence="13 14">
    <name type="scientific">Botryotinia fuckeliana (strain B05.10)</name>
    <name type="common">Noble rot fungus</name>
    <name type="synonym">Botrytis cinerea</name>
    <dbReference type="NCBI Taxonomy" id="332648"/>
    <lineage>
        <taxon>Eukaryota</taxon>
        <taxon>Fungi</taxon>
        <taxon>Dikarya</taxon>
        <taxon>Ascomycota</taxon>
        <taxon>Pezizomycotina</taxon>
        <taxon>Leotiomycetes</taxon>
        <taxon>Helotiales</taxon>
        <taxon>Sclerotiniaceae</taxon>
        <taxon>Botrytis</taxon>
    </lineage>
</organism>
<reference evidence="13 14" key="3">
    <citation type="journal article" date="2017" name="Mol. Plant Pathol.">
        <title>A gapless genome sequence of the fungus Botrytis cinerea.</title>
        <authorList>
            <person name="Van Kan J.A."/>
            <person name="Stassen J.H."/>
            <person name="Mosbach A."/>
            <person name="Van Der Lee T.A."/>
            <person name="Faino L."/>
            <person name="Farmer A.D."/>
            <person name="Papasotiriou D.G."/>
            <person name="Zhou S."/>
            <person name="Seidl M.F."/>
            <person name="Cottam E."/>
            <person name="Edel D."/>
            <person name="Hahn M."/>
            <person name="Schwartz D.C."/>
            <person name="Dietrich R.A."/>
            <person name="Widdison S."/>
            <person name="Scalliet G."/>
        </authorList>
    </citation>
    <scope>NUCLEOTIDE SEQUENCE [LARGE SCALE GENOMIC DNA]</scope>
    <source>
        <strain evidence="13 14">B05.10</strain>
    </source>
</reference>
<comment type="similarity">
    <text evidence="2">Belongs to the TIM54 family.</text>
</comment>
<evidence type="ECO:0000256" key="5">
    <source>
        <dbReference type="ARBA" id="ARBA00022692"/>
    </source>
</evidence>
<evidence type="ECO:0000256" key="8">
    <source>
        <dbReference type="ARBA" id="ARBA00022989"/>
    </source>
</evidence>
<keyword evidence="5" id="KW-0812">Transmembrane</keyword>
<feature type="region of interest" description="Disordered" evidence="12">
    <location>
        <begin position="211"/>
        <end position="296"/>
    </location>
</feature>
<dbReference type="GO" id="GO:0015031">
    <property type="term" value="P:protein transport"/>
    <property type="evidence" value="ECO:0007669"/>
    <property type="project" value="UniProtKB-KW"/>
</dbReference>
<dbReference type="KEGG" id="bfu:BCIN_11g05230"/>
<evidence type="ECO:0000313" key="13">
    <source>
        <dbReference type="EMBL" id="ATZ55245.1"/>
    </source>
</evidence>
<evidence type="ECO:0000256" key="2">
    <source>
        <dbReference type="ARBA" id="ARBA00006355"/>
    </source>
</evidence>
<dbReference type="GeneID" id="5438998"/>
<keyword evidence="7" id="KW-0653">Protein transport</keyword>
<accession>A0A384JXD2</accession>
<dbReference type="GO" id="GO:0005743">
    <property type="term" value="C:mitochondrial inner membrane"/>
    <property type="evidence" value="ECO:0007669"/>
    <property type="project" value="UniProtKB-SubCell"/>
</dbReference>
<feature type="compositionally biased region" description="Basic and acidic residues" evidence="12">
    <location>
        <begin position="273"/>
        <end position="286"/>
    </location>
</feature>
<dbReference type="RefSeq" id="XP_024551857.1">
    <property type="nucleotide sequence ID" value="XM_024696054.1"/>
</dbReference>
<dbReference type="Proteomes" id="UP000001798">
    <property type="component" value="Chromosome 11"/>
</dbReference>
<dbReference type="Pfam" id="PF11711">
    <property type="entry name" value="Tim54"/>
    <property type="match status" value="1"/>
</dbReference>
<dbReference type="AlphaFoldDB" id="A0A384JXD2"/>
<sequence>MSDSKVPEADKPASATNAEVKVDAKAAAKQKPPNPMWKYLGFGENFRPRVPSRNWMIFLSITGSFTAAVIYDKREKKRAQRKWCKLVEHIAKEPLGDSRTMPRKLTVFLEGPPTDGLRIAQDHFKEYVKPILVASGLDWEFIQGRKEGDIRAELAEKIRNARLPFEESKEGQDPILSTRKNAGIKEFDGPRGDIVLGRHTWKEYIRGVHEGWLGPLTEPPTPVAESPEVAETPAPTSDAETPVDSLLGKTIHTSANSDPSKSEDSSSSTTPSPEEKPAEEKKEKPSHLPPFISTSDYASATLPSSCPAELDPSAAISFPHILGFLNTPTRLRRFLNRRYLADQIGRDTAAIILATYRPYHDSNSSSESTESESPESEQATLLKEEEKEWHKSIRTRTPTEPERTWLEPIVLDQRIASRMRKAELTAEEEEKAKKIVVSEEEVEGWIKGGLRSLGRSGMTWFAGDKEKKPWEQGNEGEENE</sequence>
<keyword evidence="4" id="KW-0813">Transport</keyword>
<dbReference type="VEuPathDB" id="FungiDB:Bcin11g05230"/>
<feature type="compositionally biased region" description="Basic and acidic residues" evidence="12">
    <location>
        <begin position="382"/>
        <end position="396"/>
    </location>
</feature>
<keyword evidence="9" id="KW-0811">Translocation</keyword>
<keyword evidence="10" id="KW-0496">Mitochondrion</keyword>
<protein>
    <recommendedName>
        <fullName evidence="3">Mitochondrial import inner membrane translocase subunit TIM54</fullName>
    </recommendedName>
</protein>
<feature type="region of interest" description="Disordered" evidence="12">
    <location>
        <begin position="165"/>
        <end position="184"/>
    </location>
</feature>
<gene>
    <name evidence="13" type="primary">Bctim54</name>
    <name evidence="13" type="ORF">BCIN_11g05230</name>
</gene>
<evidence type="ECO:0000313" key="14">
    <source>
        <dbReference type="Proteomes" id="UP000001798"/>
    </source>
</evidence>
<name>A0A384JXD2_BOTFB</name>
<keyword evidence="8" id="KW-1133">Transmembrane helix</keyword>
<evidence type="ECO:0000256" key="3">
    <source>
        <dbReference type="ARBA" id="ARBA00020796"/>
    </source>
</evidence>
<evidence type="ECO:0000256" key="1">
    <source>
        <dbReference type="ARBA" id="ARBA00004434"/>
    </source>
</evidence>
<evidence type="ECO:0000256" key="12">
    <source>
        <dbReference type="SAM" id="MobiDB-lite"/>
    </source>
</evidence>
<keyword evidence="14" id="KW-1185">Reference proteome</keyword>
<dbReference type="EMBL" id="CP009815">
    <property type="protein sequence ID" value="ATZ55245.1"/>
    <property type="molecule type" value="Genomic_DNA"/>
</dbReference>
<feature type="compositionally biased region" description="Low complexity" evidence="12">
    <location>
        <begin position="254"/>
        <end position="272"/>
    </location>
</feature>
<keyword evidence="6" id="KW-0999">Mitochondrion inner membrane</keyword>
<reference evidence="13 14" key="2">
    <citation type="journal article" date="2012" name="Eukaryot. Cell">
        <title>Genome update of Botrytis cinerea strains B05.10 and T4.</title>
        <authorList>
            <person name="Staats M."/>
            <person name="van Kan J.A."/>
        </authorList>
    </citation>
    <scope>NUCLEOTIDE SEQUENCE [LARGE SCALE GENOMIC DNA]</scope>
    <source>
        <strain evidence="13 14">B05.10</strain>
    </source>
</reference>
<feature type="region of interest" description="Disordered" evidence="12">
    <location>
        <begin position="360"/>
        <end position="396"/>
    </location>
</feature>
<reference evidence="13 14" key="1">
    <citation type="journal article" date="2011" name="PLoS Genet.">
        <title>Genomic analysis of the necrotrophic fungal pathogens Sclerotinia sclerotiorum and Botrytis cinerea.</title>
        <authorList>
            <person name="Amselem J."/>
            <person name="Cuomo C.A."/>
            <person name="van Kan J.A."/>
            <person name="Viaud M."/>
            <person name="Benito E.P."/>
            <person name="Couloux A."/>
            <person name="Coutinho P.M."/>
            <person name="de Vries R.P."/>
            <person name="Dyer P.S."/>
            <person name="Fillinger S."/>
            <person name="Fournier E."/>
            <person name="Gout L."/>
            <person name="Hahn M."/>
            <person name="Kohn L."/>
            <person name="Lapalu N."/>
            <person name="Plummer K.M."/>
            <person name="Pradier J.M."/>
            <person name="Quevillon E."/>
            <person name="Sharon A."/>
            <person name="Simon A."/>
            <person name="ten Have A."/>
            <person name="Tudzynski B."/>
            <person name="Tudzynski P."/>
            <person name="Wincker P."/>
            <person name="Andrew M."/>
            <person name="Anthouard V."/>
            <person name="Beever R.E."/>
            <person name="Beffa R."/>
            <person name="Benoit I."/>
            <person name="Bouzid O."/>
            <person name="Brault B."/>
            <person name="Chen Z."/>
            <person name="Choquer M."/>
            <person name="Collemare J."/>
            <person name="Cotton P."/>
            <person name="Danchin E.G."/>
            <person name="Da Silva C."/>
            <person name="Gautier A."/>
            <person name="Giraud C."/>
            <person name="Giraud T."/>
            <person name="Gonzalez C."/>
            <person name="Grossetete S."/>
            <person name="Guldener U."/>
            <person name="Henrissat B."/>
            <person name="Howlett B.J."/>
            <person name="Kodira C."/>
            <person name="Kretschmer M."/>
            <person name="Lappartient A."/>
            <person name="Leroch M."/>
            <person name="Levis C."/>
            <person name="Mauceli E."/>
            <person name="Neuveglise C."/>
            <person name="Oeser B."/>
            <person name="Pearson M."/>
            <person name="Poulain J."/>
            <person name="Poussereau N."/>
            <person name="Quesneville H."/>
            <person name="Rascle C."/>
            <person name="Schumacher J."/>
            <person name="Segurens B."/>
            <person name="Sexton A."/>
            <person name="Silva E."/>
            <person name="Sirven C."/>
            <person name="Soanes D.M."/>
            <person name="Talbot N.J."/>
            <person name="Templeton M."/>
            <person name="Yandava C."/>
            <person name="Yarden O."/>
            <person name="Zeng Q."/>
            <person name="Rollins J.A."/>
            <person name="Lebrun M.H."/>
            <person name="Dickman M."/>
        </authorList>
    </citation>
    <scope>NUCLEOTIDE SEQUENCE [LARGE SCALE GENOMIC DNA]</scope>
    <source>
        <strain evidence="13 14">B05.10</strain>
    </source>
</reference>